<evidence type="ECO:0000313" key="2">
    <source>
        <dbReference type="EMBL" id="MDR7071770.1"/>
    </source>
</evidence>
<accession>A0ABU1TX21</accession>
<protein>
    <submittedName>
        <fullName evidence="2">Uncharacterized protein YjlB</fullName>
    </submittedName>
</protein>
<dbReference type="RefSeq" id="WP_310256526.1">
    <property type="nucleotide sequence ID" value="NZ_JAVDWA010000001.1"/>
</dbReference>
<dbReference type="Proteomes" id="UP001258181">
    <property type="component" value="Unassembled WGS sequence"/>
</dbReference>
<dbReference type="InterPro" id="IPR047121">
    <property type="entry name" value="YjiB-like"/>
</dbReference>
<dbReference type="SUPFAM" id="SSF51182">
    <property type="entry name" value="RmlC-like cupins"/>
    <property type="match status" value="1"/>
</dbReference>
<comment type="caution">
    <text evidence="2">The sequence shown here is derived from an EMBL/GenBank/DDBJ whole genome shotgun (WGS) entry which is preliminary data.</text>
</comment>
<dbReference type="EMBL" id="JAVDWA010000001">
    <property type="protein sequence ID" value="MDR7071770.1"/>
    <property type="molecule type" value="Genomic_DNA"/>
</dbReference>
<organism evidence="2 3">
    <name type="scientific">Fictibacillus barbaricus</name>
    <dbReference type="NCBI Taxonomy" id="182136"/>
    <lineage>
        <taxon>Bacteria</taxon>
        <taxon>Bacillati</taxon>
        <taxon>Bacillota</taxon>
        <taxon>Bacilli</taxon>
        <taxon>Bacillales</taxon>
        <taxon>Fictibacillaceae</taxon>
        <taxon>Fictibacillus</taxon>
    </lineage>
</organism>
<reference evidence="2 3" key="1">
    <citation type="submission" date="2023-07" db="EMBL/GenBank/DDBJ databases">
        <title>Sorghum-associated microbial communities from plants grown in Nebraska, USA.</title>
        <authorList>
            <person name="Schachtman D."/>
        </authorList>
    </citation>
    <scope>NUCLEOTIDE SEQUENCE [LARGE SCALE GENOMIC DNA]</scope>
    <source>
        <strain evidence="2 3">BE211</strain>
    </source>
</reference>
<dbReference type="InterPro" id="IPR011051">
    <property type="entry name" value="RmlC_Cupin_sf"/>
</dbReference>
<keyword evidence="3" id="KW-1185">Reference proteome</keyword>
<name>A0ABU1TX21_9BACL</name>
<sequence length="169" mass="18600">MKTLNENVKSLFFTDDGKIPNHPAWPVLLYVGALKDVPEDALNVFEVNGWSNGWENGVFDYHHYHSNTHEVLAVISGEAVIQLGGEEGIPVEISEGDVMILPAGTGHKKLSASEDFKAAGAYPNGMEHDLKKGNADERPEVLDNIMLVPYPDTDPIFGKEGPLFEIWKS</sequence>
<dbReference type="CDD" id="cd02219">
    <property type="entry name" value="cupin_YjlB-like"/>
    <property type="match status" value="1"/>
</dbReference>
<dbReference type="PANTHER" id="PTHR36448:SF2">
    <property type="entry name" value="CUPIN TYPE-1 DOMAIN-CONTAINING PROTEIN"/>
    <property type="match status" value="1"/>
</dbReference>
<dbReference type="InterPro" id="IPR013096">
    <property type="entry name" value="Cupin_2"/>
</dbReference>
<feature type="domain" description="Cupin type-2" evidence="1">
    <location>
        <begin position="62"/>
        <end position="108"/>
    </location>
</feature>
<gene>
    <name evidence="2" type="ORF">J2X07_000745</name>
</gene>
<dbReference type="PIRSF" id="PIRSF019307">
    <property type="entry name" value="UCP019307"/>
    <property type="match status" value="1"/>
</dbReference>
<dbReference type="Pfam" id="PF07883">
    <property type="entry name" value="Cupin_2"/>
    <property type="match status" value="1"/>
</dbReference>
<proteinExistence type="predicted"/>
<dbReference type="InterPro" id="IPR014710">
    <property type="entry name" value="RmlC-like_jellyroll"/>
</dbReference>
<dbReference type="Gene3D" id="2.60.120.10">
    <property type="entry name" value="Jelly Rolls"/>
    <property type="match status" value="1"/>
</dbReference>
<dbReference type="PANTHER" id="PTHR36448">
    <property type="entry name" value="BLR7373 PROTEIN"/>
    <property type="match status" value="1"/>
</dbReference>
<evidence type="ECO:0000313" key="3">
    <source>
        <dbReference type="Proteomes" id="UP001258181"/>
    </source>
</evidence>
<dbReference type="InterPro" id="IPR014500">
    <property type="entry name" value="UCP019307_cupin"/>
</dbReference>
<evidence type="ECO:0000259" key="1">
    <source>
        <dbReference type="Pfam" id="PF07883"/>
    </source>
</evidence>